<dbReference type="SUPFAM" id="SSF52833">
    <property type="entry name" value="Thioredoxin-like"/>
    <property type="match status" value="1"/>
</dbReference>
<gene>
    <name evidence="2" type="ORF">Q3V53_09270</name>
</gene>
<accession>A0ABT8UWF7</accession>
<dbReference type="PANTHER" id="PTHR43968">
    <property type="match status" value="1"/>
</dbReference>
<evidence type="ECO:0000313" key="3">
    <source>
        <dbReference type="Proteomes" id="UP001168902"/>
    </source>
</evidence>
<dbReference type="Pfam" id="PF13409">
    <property type="entry name" value="GST_N_2"/>
    <property type="match status" value="1"/>
</dbReference>
<dbReference type="Proteomes" id="UP001168902">
    <property type="component" value="Unassembled WGS sequence"/>
</dbReference>
<proteinExistence type="predicted"/>
<feature type="domain" description="GST N-terminal" evidence="1">
    <location>
        <begin position="3"/>
        <end position="82"/>
    </location>
</feature>
<dbReference type="InterPro" id="IPR036282">
    <property type="entry name" value="Glutathione-S-Trfase_C_sf"/>
</dbReference>
<protein>
    <submittedName>
        <fullName evidence="2">Glutathione S-transferase N-terminal domain-containing protein</fullName>
    </submittedName>
</protein>
<dbReference type="Gene3D" id="3.40.30.10">
    <property type="entry name" value="Glutaredoxin"/>
    <property type="match status" value="1"/>
</dbReference>
<comment type="caution">
    <text evidence="2">The sequence shown here is derived from an EMBL/GenBank/DDBJ whole genome shotgun (WGS) entry which is preliminary data.</text>
</comment>
<dbReference type="Gene3D" id="1.20.1050.10">
    <property type="match status" value="1"/>
</dbReference>
<dbReference type="InterPro" id="IPR050983">
    <property type="entry name" value="GST_Omega/HSP26"/>
</dbReference>
<dbReference type="EMBL" id="JAUMJH010000019">
    <property type="protein sequence ID" value="MDO3657385.1"/>
    <property type="molecule type" value="Genomic_DNA"/>
</dbReference>
<dbReference type="SUPFAM" id="SSF47616">
    <property type="entry name" value="GST C-terminal domain-like"/>
    <property type="match status" value="1"/>
</dbReference>
<sequence>MVVPMRLIISPTSPYSRKARVLLREKGLEAIVTEVITNVYESNLVTEYNPLGRVPVLKDQSLNIYDSIIICQYLNNYQPDIKKSIYSLSNSTWEDQIRVALADGIIDSALQLVIESRRPIEYQSSMIIERHTAHILRGLQACEEQISEYKIKFDIPEIGLACALSYLNFRLPNINWGSKYHELYEWFEKVKQYKSMKETEFTIL</sequence>
<keyword evidence="3" id="KW-1185">Reference proteome</keyword>
<evidence type="ECO:0000259" key="1">
    <source>
        <dbReference type="PROSITE" id="PS50404"/>
    </source>
</evidence>
<name>A0ABT8UWF7_9GAMM</name>
<dbReference type="RefSeq" id="WP_302897513.1">
    <property type="nucleotide sequence ID" value="NZ_JAUMJH010000019.1"/>
</dbReference>
<dbReference type="CDD" id="cd03205">
    <property type="entry name" value="GST_C_6"/>
    <property type="match status" value="1"/>
</dbReference>
<dbReference type="PANTHER" id="PTHR43968:SF6">
    <property type="entry name" value="GLUTATHIONE S-TRANSFERASE OMEGA"/>
    <property type="match status" value="1"/>
</dbReference>
<organism evidence="2 3">
    <name type="scientific">Acinetobacter genomosp. 15BJ</name>
    <dbReference type="NCBI Taxonomy" id="106651"/>
    <lineage>
        <taxon>Bacteria</taxon>
        <taxon>Pseudomonadati</taxon>
        <taxon>Pseudomonadota</taxon>
        <taxon>Gammaproteobacteria</taxon>
        <taxon>Moraxellales</taxon>
        <taxon>Moraxellaceae</taxon>
        <taxon>Acinetobacter</taxon>
    </lineage>
</organism>
<reference evidence="2 3" key="1">
    <citation type="submission" date="2023-07" db="EMBL/GenBank/DDBJ databases">
        <title>A novel proteolytic Acinetobacter species.</title>
        <authorList>
            <person name="Nemec A."/>
            <person name="Radolfova-Krizova L."/>
        </authorList>
    </citation>
    <scope>NUCLEOTIDE SEQUENCE [LARGE SCALE GENOMIC DNA]</scope>
    <source>
        <strain evidence="2 3">NIPH 1865</strain>
    </source>
</reference>
<dbReference type="PROSITE" id="PS50404">
    <property type="entry name" value="GST_NTER"/>
    <property type="match status" value="1"/>
</dbReference>
<dbReference type="InterPro" id="IPR036249">
    <property type="entry name" value="Thioredoxin-like_sf"/>
</dbReference>
<evidence type="ECO:0000313" key="2">
    <source>
        <dbReference type="EMBL" id="MDO3657385.1"/>
    </source>
</evidence>
<dbReference type="InterPro" id="IPR004045">
    <property type="entry name" value="Glutathione_S-Trfase_N"/>
</dbReference>